<dbReference type="CDD" id="cd17546">
    <property type="entry name" value="REC_hyHK_CKI1_RcsC-like"/>
    <property type="match status" value="1"/>
</dbReference>
<organism evidence="4 5">
    <name type="scientific">Ktedonobacter robiniae</name>
    <dbReference type="NCBI Taxonomy" id="2778365"/>
    <lineage>
        <taxon>Bacteria</taxon>
        <taxon>Bacillati</taxon>
        <taxon>Chloroflexota</taxon>
        <taxon>Ktedonobacteria</taxon>
        <taxon>Ktedonobacterales</taxon>
        <taxon>Ktedonobacteraceae</taxon>
        <taxon>Ktedonobacter</taxon>
    </lineage>
</organism>
<keyword evidence="5" id="KW-1185">Reference proteome</keyword>
<dbReference type="Gene3D" id="3.40.50.2300">
    <property type="match status" value="1"/>
</dbReference>
<protein>
    <recommendedName>
        <fullName evidence="3">Response regulatory domain-containing protein</fullName>
    </recommendedName>
</protein>
<accession>A0ABQ3UPH9</accession>
<dbReference type="InterPro" id="IPR001789">
    <property type="entry name" value="Sig_transdc_resp-reg_receiver"/>
</dbReference>
<dbReference type="SMART" id="SM00448">
    <property type="entry name" value="REC"/>
    <property type="match status" value="1"/>
</dbReference>
<name>A0ABQ3UPH9_9CHLR</name>
<dbReference type="Pfam" id="PF00072">
    <property type="entry name" value="Response_reg"/>
    <property type="match status" value="1"/>
</dbReference>
<dbReference type="SUPFAM" id="SSF52172">
    <property type="entry name" value="CheY-like"/>
    <property type="match status" value="1"/>
</dbReference>
<dbReference type="PANTHER" id="PTHR44591:SF3">
    <property type="entry name" value="RESPONSE REGULATORY DOMAIN-CONTAINING PROTEIN"/>
    <property type="match status" value="1"/>
</dbReference>
<evidence type="ECO:0000313" key="4">
    <source>
        <dbReference type="EMBL" id="GHO54636.1"/>
    </source>
</evidence>
<evidence type="ECO:0000256" key="2">
    <source>
        <dbReference type="PROSITE-ProRule" id="PRU00169"/>
    </source>
</evidence>
<gene>
    <name evidence="4" type="ORF">KSB_31110</name>
</gene>
<dbReference type="Proteomes" id="UP000654345">
    <property type="component" value="Unassembled WGS sequence"/>
</dbReference>
<sequence length="131" mass="14427">MHEEIYEPPIVLIVDDDIPITEILTVVVESLGYQSLVAFNGQQALDLAREHWPALVLTDVMMPIMGGIGVVQGLREEASARGIAPPHMVLLTAADMWPELSLLVDALISKPFKLHQLEQLIHRFLPSPASS</sequence>
<feature type="modified residue" description="4-aspartylphosphate" evidence="2">
    <location>
        <position position="59"/>
    </location>
</feature>
<dbReference type="PROSITE" id="PS50110">
    <property type="entry name" value="RESPONSE_REGULATORY"/>
    <property type="match status" value="1"/>
</dbReference>
<dbReference type="InterPro" id="IPR011006">
    <property type="entry name" value="CheY-like_superfamily"/>
</dbReference>
<dbReference type="RefSeq" id="WP_201371319.1">
    <property type="nucleotide sequence ID" value="NZ_BNJG01000001.1"/>
</dbReference>
<evidence type="ECO:0000313" key="5">
    <source>
        <dbReference type="Proteomes" id="UP000654345"/>
    </source>
</evidence>
<evidence type="ECO:0000256" key="1">
    <source>
        <dbReference type="ARBA" id="ARBA00022553"/>
    </source>
</evidence>
<dbReference type="InterPro" id="IPR050595">
    <property type="entry name" value="Bact_response_regulator"/>
</dbReference>
<feature type="domain" description="Response regulatory" evidence="3">
    <location>
        <begin position="10"/>
        <end position="125"/>
    </location>
</feature>
<reference evidence="4 5" key="1">
    <citation type="journal article" date="2021" name="Int. J. Syst. Evol. Microbiol.">
        <title>Reticulibacter mediterranei gen. nov., sp. nov., within the new family Reticulibacteraceae fam. nov., and Ktedonospora formicarum gen. nov., sp. nov., Ktedonobacter robiniae sp. nov., Dictyobacter formicarum sp. nov. and Dictyobacter arantiisoli sp. nov., belonging to the class Ktedonobacteria.</title>
        <authorList>
            <person name="Yabe S."/>
            <person name="Zheng Y."/>
            <person name="Wang C.M."/>
            <person name="Sakai Y."/>
            <person name="Abe K."/>
            <person name="Yokota A."/>
            <person name="Donadio S."/>
            <person name="Cavaletti L."/>
            <person name="Monciardini P."/>
        </authorList>
    </citation>
    <scope>NUCLEOTIDE SEQUENCE [LARGE SCALE GENOMIC DNA]</scope>
    <source>
        <strain evidence="4 5">SOSP1-30</strain>
    </source>
</reference>
<comment type="caution">
    <text evidence="4">The sequence shown here is derived from an EMBL/GenBank/DDBJ whole genome shotgun (WGS) entry which is preliminary data.</text>
</comment>
<evidence type="ECO:0000259" key="3">
    <source>
        <dbReference type="PROSITE" id="PS50110"/>
    </source>
</evidence>
<dbReference type="PANTHER" id="PTHR44591">
    <property type="entry name" value="STRESS RESPONSE REGULATOR PROTEIN 1"/>
    <property type="match status" value="1"/>
</dbReference>
<proteinExistence type="predicted"/>
<dbReference type="EMBL" id="BNJG01000001">
    <property type="protein sequence ID" value="GHO54636.1"/>
    <property type="molecule type" value="Genomic_DNA"/>
</dbReference>
<keyword evidence="1 2" id="KW-0597">Phosphoprotein</keyword>